<dbReference type="Proteomes" id="UP000033647">
    <property type="component" value="Unassembled WGS sequence"/>
</dbReference>
<dbReference type="OrthoDB" id="3649684at2759"/>
<dbReference type="AlphaFoldDB" id="A0A0F4GBD8"/>
<organism evidence="2 3">
    <name type="scientific">Zymoseptoria brevis</name>
    <dbReference type="NCBI Taxonomy" id="1047168"/>
    <lineage>
        <taxon>Eukaryota</taxon>
        <taxon>Fungi</taxon>
        <taxon>Dikarya</taxon>
        <taxon>Ascomycota</taxon>
        <taxon>Pezizomycotina</taxon>
        <taxon>Dothideomycetes</taxon>
        <taxon>Dothideomycetidae</taxon>
        <taxon>Mycosphaerellales</taxon>
        <taxon>Mycosphaerellaceae</taxon>
        <taxon>Zymoseptoria</taxon>
    </lineage>
</organism>
<comment type="caution">
    <text evidence="2">The sequence shown here is derived from an EMBL/GenBank/DDBJ whole genome shotgun (WGS) entry which is preliminary data.</text>
</comment>
<protein>
    <submittedName>
        <fullName evidence="2">Uncharacterized protein</fullName>
    </submittedName>
</protein>
<dbReference type="EMBL" id="LAFY01004122">
    <property type="protein sequence ID" value="KJX94706.1"/>
    <property type="molecule type" value="Genomic_DNA"/>
</dbReference>
<keyword evidence="3" id="KW-1185">Reference proteome</keyword>
<name>A0A0F4GBD8_9PEZI</name>
<feature type="region of interest" description="Disordered" evidence="1">
    <location>
        <begin position="139"/>
        <end position="160"/>
    </location>
</feature>
<reference evidence="2 3" key="1">
    <citation type="submission" date="2015-03" db="EMBL/GenBank/DDBJ databases">
        <title>RNA-seq based gene annotation and comparative genomics of four Zymoseptoria species reveal species-specific pathogenicity related genes and transposable element activity.</title>
        <authorList>
            <person name="Grandaubert J."/>
            <person name="Bhattacharyya A."/>
            <person name="Stukenbrock E.H."/>
        </authorList>
    </citation>
    <scope>NUCLEOTIDE SEQUENCE [LARGE SCALE GENOMIC DNA]</scope>
    <source>
        <strain evidence="2 3">Zb18110</strain>
    </source>
</reference>
<accession>A0A0F4GBD8</accession>
<evidence type="ECO:0000256" key="1">
    <source>
        <dbReference type="SAM" id="MobiDB-lite"/>
    </source>
</evidence>
<proteinExistence type="predicted"/>
<evidence type="ECO:0000313" key="2">
    <source>
        <dbReference type="EMBL" id="KJX94706.1"/>
    </source>
</evidence>
<evidence type="ECO:0000313" key="3">
    <source>
        <dbReference type="Proteomes" id="UP000033647"/>
    </source>
</evidence>
<gene>
    <name evidence="2" type="ORF">TI39_contig4163g00003</name>
</gene>
<sequence>MGNTTSSVQGQLSEILSRPYGADNARPFLDHQDREQFIYAPLSLLRQCNLLNFDALNVKLLYSRRPNGRLVATLIVVDSFQYKIVAKVEPKEDGVDQGEAFLEFKRYVEVRLHELLQCSRGWWWGKVLRAATGDGANVPVESPPSYDAARDGSGGGGKKS</sequence>